<dbReference type="InterPro" id="IPR003186">
    <property type="entry name" value="PA28_C"/>
</dbReference>
<dbReference type="EMBL" id="KI545952">
    <property type="protein sequence ID" value="EST49389.1"/>
    <property type="molecule type" value="Genomic_DNA"/>
</dbReference>
<dbReference type="VEuPathDB" id="GiardiaDB:SS50377_20042"/>
<organism evidence="2">
    <name type="scientific">Spironucleus salmonicida</name>
    <dbReference type="NCBI Taxonomy" id="348837"/>
    <lineage>
        <taxon>Eukaryota</taxon>
        <taxon>Metamonada</taxon>
        <taxon>Diplomonadida</taxon>
        <taxon>Hexamitidae</taxon>
        <taxon>Hexamitinae</taxon>
        <taxon>Spironucleus</taxon>
    </lineage>
</organism>
<dbReference type="GO" id="GO:0008537">
    <property type="term" value="C:proteasome activator complex"/>
    <property type="evidence" value="ECO:0007669"/>
    <property type="project" value="InterPro"/>
</dbReference>
<dbReference type="AlphaFoldDB" id="V6M7G8"/>
<dbReference type="SUPFAM" id="SSF47216">
    <property type="entry name" value="Proteasome activator"/>
    <property type="match status" value="1"/>
</dbReference>
<dbReference type="Proteomes" id="UP000018208">
    <property type="component" value="Unassembled WGS sequence"/>
</dbReference>
<dbReference type="InterPro" id="IPR036997">
    <property type="entry name" value="PA28_C_sf"/>
</dbReference>
<reference evidence="2 3" key="1">
    <citation type="journal article" date="2014" name="PLoS Genet.">
        <title>The Genome of Spironucleus salmonicida Highlights a Fish Pathogen Adapted to Fluctuating Environments.</title>
        <authorList>
            <person name="Xu F."/>
            <person name="Jerlstrom-Hultqvist J."/>
            <person name="Einarsson E."/>
            <person name="Astvaldsson A."/>
            <person name="Svard S.G."/>
            <person name="Andersson J.O."/>
        </authorList>
    </citation>
    <scope>NUCLEOTIDE SEQUENCE</scope>
    <source>
        <strain evidence="3">ATCC 50377</strain>
    </source>
</reference>
<dbReference type="Gene3D" id="1.20.120.180">
    <property type="entry name" value="Proteasome activator pa28, C-terminal domain"/>
    <property type="match status" value="1"/>
</dbReference>
<keyword evidence="4" id="KW-1185">Reference proteome</keyword>
<dbReference type="EMBL" id="AUWU02000001">
    <property type="protein sequence ID" value="KAH0576696.1"/>
    <property type="molecule type" value="Genomic_DNA"/>
</dbReference>
<proteinExistence type="predicted"/>
<gene>
    <name evidence="2" type="ORF">SS50377_10314</name>
    <name evidence="3" type="ORF">SS50377_20042</name>
</gene>
<feature type="domain" description="Proteasome activator PA28 C-terminal" evidence="1">
    <location>
        <begin position="145"/>
        <end position="229"/>
    </location>
</feature>
<evidence type="ECO:0000313" key="3">
    <source>
        <dbReference type="EMBL" id="KAH0576696.1"/>
    </source>
</evidence>
<name>V6M7G8_9EUKA</name>
<keyword evidence="2" id="KW-0647">Proteasome</keyword>
<evidence type="ECO:0000259" key="1">
    <source>
        <dbReference type="Pfam" id="PF02252"/>
    </source>
</evidence>
<dbReference type="Pfam" id="PF02252">
    <property type="entry name" value="PA28_C"/>
    <property type="match status" value="1"/>
</dbReference>
<protein>
    <submittedName>
        <fullName evidence="2">Proteasome activator pa28 beta subunit</fullName>
    </submittedName>
</protein>
<sequence>MNKTQPQNKSQVQKRIKKSKEAQQLQKSVSHTIQLFQKEAERAVYLTIPLEIQNLQELQSLPYIQPSFETSYLKQLTDLQPLDSPQINDKTLQSPLLLFPSLEFLQAEEAFGNKVNDLYQLIGIIRRSVETLQWKKKSVIQQETQALIIQQLKVSESNLQQVSALFVSYHDTRSDIVYSIQKHKITDYYIVLLTMERKLCRALRDFLTDFRIHLSMLYEILDINFDRISGEQKQSIVDNMM</sequence>
<reference evidence="3" key="2">
    <citation type="submission" date="2020-12" db="EMBL/GenBank/DDBJ databases">
        <title>New Spironucleus salmonicida genome in near-complete chromosomes.</title>
        <authorList>
            <person name="Xu F."/>
            <person name="Kurt Z."/>
            <person name="Jimenez-Gonzalez A."/>
            <person name="Astvaldsson A."/>
            <person name="Andersson J.O."/>
            <person name="Svard S.G."/>
        </authorList>
    </citation>
    <scope>NUCLEOTIDE SEQUENCE</scope>
    <source>
        <strain evidence="3">ATCC 50377</strain>
    </source>
</reference>
<dbReference type="InterPro" id="IPR036252">
    <property type="entry name" value="Proteasome_activ_sf"/>
</dbReference>
<accession>V6M7G8</accession>
<evidence type="ECO:0000313" key="2">
    <source>
        <dbReference type="EMBL" id="EST49389.1"/>
    </source>
</evidence>
<evidence type="ECO:0000313" key="4">
    <source>
        <dbReference type="Proteomes" id="UP000018208"/>
    </source>
</evidence>